<evidence type="ECO:0000256" key="3">
    <source>
        <dbReference type="SAM" id="MobiDB-lite"/>
    </source>
</evidence>
<dbReference type="CDD" id="cd19497">
    <property type="entry name" value="RecA-like_ClpX"/>
    <property type="match status" value="1"/>
</dbReference>
<evidence type="ECO:0000256" key="1">
    <source>
        <dbReference type="ARBA" id="ARBA00022741"/>
    </source>
</evidence>
<dbReference type="SMART" id="SM00382">
    <property type="entry name" value="AAA"/>
    <property type="match status" value="1"/>
</dbReference>
<dbReference type="InterPro" id="IPR027417">
    <property type="entry name" value="P-loop_NTPase"/>
</dbReference>
<name>A0A9D5HE66_9LILI</name>
<dbReference type="GO" id="GO:0016887">
    <property type="term" value="F:ATP hydrolysis activity"/>
    <property type="evidence" value="ECO:0007669"/>
    <property type="project" value="InterPro"/>
</dbReference>
<dbReference type="PANTHER" id="PTHR48102:SF7">
    <property type="entry name" value="ATP-DEPENDENT CLP PROTEASE ATP-BINDING SUBUNIT CLPX-LIKE, MITOCHONDRIAL"/>
    <property type="match status" value="1"/>
</dbReference>
<dbReference type="SUPFAM" id="SSF52540">
    <property type="entry name" value="P-loop containing nucleoside triphosphate hydrolases"/>
    <property type="match status" value="1"/>
</dbReference>
<evidence type="ECO:0000313" key="7">
    <source>
        <dbReference type="Proteomes" id="UP001085076"/>
    </source>
</evidence>
<dbReference type="GO" id="GO:0140662">
    <property type="term" value="F:ATP-dependent protein folding chaperone"/>
    <property type="evidence" value="ECO:0007669"/>
    <property type="project" value="InterPro"/>
</dbReference>
<dbReference type="GO" id="GO:0005524">
    <property type="term" value="F:ATP binding"/>
    <property type="evidence" value="ECO:0007669"/>
    <property type="project" value="UniProtKB-KW"/>
</dbReference>
<gene>
    <name evidence="6" type="ORF">J5N97_020861</name>
</gene>
<comment type="caution">
    <text evidence="6">The sequence shown here is derived from an EMBL/GenBank/DDBJ whole genome shotgun (WGS) entry which is preliminary data.</text>
</comment>
<dbReference type="InterPro" id="IPR050052">
    <property type="entry name" value="ATP-dep_Clp_protease_ClpX"/>
</dbReference>
<organism evidence="6 7">
    <name type="scientific">Dioscorea zingiberensis</name>
    <dbReference type="NCBI Taxonomy" id="325984"/>
    <lineage>
        <taxon>Eukaryota</taxon>
        <taxon>Viridiplantae</taxon>
        <taxon>Streptophyta</taxon>
        <taxon>Embryophyta</taxon>
        <taxon>Tracheophyta</taxon>
        <taxon>Spermatophyta</taxon>
        <taxon>Magnoliopsida</taxon>
        <taxon>Liliopsida</taxon>
        <taxon>Dioscoreales</taxon>
        <taxon>Dioscoreaceae</taxon>
        <taxon>Dioscorea</taxon>
    </lineage>
</organism>
<feature type="region of interest" description="Disordered" evidence="3">
    <location>
        <begin position="577"/>
        <end position="608"/>
    </location>
</feature>
<dbReference type="InterPro" id="IPR004487">
    <property type="entry name" value="Clp_protease_ATP-bd_su_ClpX"/>
</dbReference>
<evidence type="ECO:0000313" key="6">
    <source>
        <dbReference type="EMBL" id="KAJ0972902.1"/>
    </source>
</evidence>
<dbReference type="GO" id="GO:0051082">
    <property type="term" value="F:unfolded protein binding"/>
    <property type="evidence" value="ECO:0007669"/>
    <property type="project" value="InterPro"/>
</dbReference>
<dbReference type="OrthoDB" id="1721884at2759"/>
<reference evidence="6" key="2">
    <citation type="journal article" date="2022" name="Hortic Res">
        <title>The genome of Dioscorea zingiberensis sheds light on the biosynthesis, origin and evolution of the medicinally important diosgenin saponins.</title>
        <authorList>
            <person name="Li Y."/>
            <person name="Tan C."/>
            <person name="Li Z."/>
            <person name="Guo J."/>
            <person name="Li S."/>
            <person name="Chen X."/>
            <person name="Wang C."/>
            <person name="Dai X."/>
            <person name="Yang H."/>
            <person name="Song W."/>
            <person name="Hou L."/>
            <person name="Xu J."/>
            <person name="Tong Z."/>
            <person name="Xu A."/>
            <person name="Yuan X."/>
            <person name="Wang W."/>
            <person name="Yang Q."/>
            <person name="Chen L."/>
            <person name="Sun Z."/>
            <person name="Wang K."/>
            <person name="Pan B."/>
            <person name="Chen J."/>
            <person name="Bao Y."/>
            <person name="Liu F."/>
            <person name="Qi X."/>
            <person name="Gang D.R."/>
            <person name="Wen J."/>
            <person name="Li J."/>
        </authorList>
    </citation>
    <scope>NUCLEOTIDE SEQUENCE</scope>
    <source>
        <strain evidence="6">Dzin_1.0</strain>
    </source>
</reference>
<dbReference type="Gene3D" id="3.40.50.300">
    <property type="entry name" value="P-loop containing nucleotide triphosphate hydrolases"/>
    <property type="match status" value="1"/>
</dbReference>
<dbReference type="NCBIfam" id="NF003745">
    <property type="entry name" value="PRK05342.1"/>
    <property type="match status" value="1"/>
</dbReference>
<dbReference type="Gene3D" id="1.10.8.60">
    <property type="match status" value="1"/>
</dbReference>
<dbReference type="InterPro" id="IPR019489">
    <property type="entry name" value="Clp_ATPase_C"/>
</dbReference>
<dbReference type="GO" id="GO:0051603">
    <property type="term" value="P:proteolysis involved in protein catabolic process"/>
    <property type="evidence" value="ECO:0007669"/>
    <property type="project" value="TreeGrafter"/>
</dbReference>
<feature type="domain" description="Clp ATPase C-terminal" evidence="5">
    <location>
        <begin position="462"/>
        <end position="553"/>
    </location>
</feature>
<dbReference type="GO" id="GO:0005759">
    <property type="term" value="C:mitochondrial matrix"/>
    <property type="evidence" value="ECO:0007669"/>
    <property type="project" value="TreeGrafter"/>
</dbReference>
<dbReference type="SMART" id="SM01086">
    <property type="entry name" value="ClpB_D2-small"/>
    <property type="match status" value="1"/>
</dbReference>
<dbReference type="Pfam" id="PF07724">
    <property type="entry name" value="AAA_2"/>
    <property type="match status" value="1"/>
</dbReference>
<accession>A0A9D5HE66</accession>
<dbReference type="Proteomes" id="UP001085076">
    <property type="component" value="Miscellaneous, Linkage group lg05"/>
</dbReference>
<dbReference type="InterPro" id="IPR003593">
    <property type="entry name" value="AAA+_ATPase"/>
</dbReference>
<evidence type="ECO:0000256" key="2">
    <source>
        <dbReference type="ARBA" id="ARBA00022840"/>
    </source>
</evidence>
<dbReference type="NCBIfam" id="TIGR00382">
    <property type="entry name" value="clpX"/>
    <property type="match status" value="1"/>
</dbReference>
<keyword evidence="7" id="KW-1185">Reference proteome</keyword>
<reference evidence="6" key="1">
    <citation type="submission" date="2021-03" db="EMBL/GenBank/DDBJ databases">
        <authorList>
            <person name="Li Z."/>
            <person name="Yang C."/>
        </authorList>
    </citation>
    <scope>NUCLEOTIDE SEQUENCE</scope>
    <source>
        <strain evidence="6">Dzin_1.0</strain>
        <tissue evidence="6">Leaf</tissue>
    </source>
</reference>
<dbReference type="EMBL" id="JAGGNH010000005">
    <property type="protein sequence ID" value="KAJ0972902.1"/>
    <property type="molecule type" value="Genomic_DNA"/>
</dbReference>
<feature type="domain" description="AAA+ ATPase" evidence="4">
    <location>
        <begin position="255"/>
        <end position="409"/>
    </location>
</feature>
<evidence type="ECO:0000259" key="4">
    <source>
        <dbReference type="SMART" id="SM00382"/>
    </source>
</evidence>
<dbReference type="Pfam" id="PF10431">
    <property type="entry name" value="ClpB_D2-small"/>
    <property type="match status" value="1"/>
</dbReference>
<keyword evidence="1" id="KW-0547">Nucleotide-binding</keyword>
<sequence>MSGILQWTKLRRCTAALQASEIMRRGSQAQPYSRVRRSSERGQQGRRRFPVGRNSPRCSKDMVKTRSSGGGGGYEENNNQRAEEGRSALPYYCPRTLAPLLETFLSAGRFGWGGGGKEEGRMRGFGASLWESMKAAASGRDPPENWPVEPKRLESGGLVEQIPQGYVMDHIGGSEGGGGFGGEEWGGADLREDLPTPQEICEGLDKFVIGQERAKKVLSVAVYNHYKRIHQASLGSREGSGNFVAGNDDSEVELEKSNVLLMGPTGSGKTFLAKTLARSLNVPFVIADATTLTQAGYVGEDVESILYKLLMVSGFDVQAAQQGIVYIDEVDKITKKAESSNTSRDVCGEGVQQALLKILEGTIVNVPEKGSRKQFIQVDTKDILFICGGAFVDLEKSISDRRQDSSIGFGAPIRAKWRTNGFPNAAVTSSLLESVESEDLVAYGLIPEFVGRFPILVSLSALNEDQLLQVLTEPKNALGKQYKKLFNMNNVKLHFTDTALQLIARKARAKNTGARGLRAIFESILTDAMYEAPNVKTGNDRVDAVLVDEESVGTINKPGSGAKILRGDGALDRYLNENKRKNSTANDGSDSSETEGDSELQSRDVMSM</sequence>
<dbReference type="AlphaFoldDB" id="A0A9D5HE66"/>
<dbReference type="InterPro" id="IPR003959">
    <property type="entry name" value="ATPase_AAA_core"/>
</dbReference>
<dbReference type="FunFam" id="1.10.8.60:FF:000002">
    <property type="entry name" value="ATP-dependent Clp protease ATP-binding subunit ClpX"/>
    <property type="match status" value="1"/>
</dbReference>
<proteinExistence type="predicted"/>
<dbReference type="PANTHER" id="PTHR48102">
    <property type="entry name" value="ATP-DEPENDENT CLP PROTEASE ATP-BINDING SUBUNIT CLPX-LIKE, MITOCHONDRIAL-RELATED"/>
    <property type="match status" value="1"/>
</dbReference>
<evidence type="ECO:0000259" key="5">
    <source>
        <dbReference type="SMART" id="SM01086"/>
    </source>
</evidence>
<protein>
    <submittedName>
        <fullName evidence="6">Uncharacterized protein</fullName>
    </submittedName>
</protein>
<keyword evidence="2" id="KW-0067">ATP-binding</keyword>
<feature type="region of interest" description="Disordered" evidence="3">
    <location>
        <begin position="24"/>
        <end position="81"/>
    </location>
</feature>